<evidence type="ECO:0000313" key="3">
    <source>
        <dbReference type="Proteomes" id="UP001424741"/>
    </source>
</evidence>
<evidence type="ECO:0000256" key="1">
    <source>
        <dbReference type="SAM" id="MobiDB-lite"/>
    </source>
</evidence>
<keyword evidence="3" id="KW-1185">Reference proteome</keyword>
<organism evidence="2 3">
    <name type="scientific">Rubritalea halochordaticola</name>
    <dbReference type="NCBI Taxonomy" id="714537"/>
    <lineage>
        <taxon>Bacteria</taxon>
        <taxon>Pseudomonadati</taxon>
        <taxon>Verrucomicrobiota</taxon>
        <taxon>Verrucomicrobiia</taxon>
        <taxon>Verrucomicrobiales</taxon>
        <taxon>Rubritaleaceae</taxon>
        <taxon>Rubritalea</taxon>
    </lineage>
</organism>
<dbReference type="EMBL" id="BAABRL010000002">
    <property type="protein sequence ID" value="GAA5494549.1"/>
    <property type="molecule type" value="Genomic_DNA"/>
</dbReference>
<reference evidence="2 3" key="1">
    <citation type="submission" date="2024-02" db="EMBL/GenBank/DDBJ databases">
        <title>Rubritalea halochordaticola NBRC 107102.</title>
        <authorList>
            <person name="Ichikawa N."/>
            <person name="Katano-Makiyama Y."/>
            <person name="Hidaka K."/>
        </authorList>
    </citation>
    <scope>NUCLEOTIDE SEQUENCE [LARGE SCALE GENOMIC DNA]</scope>
    <source>
        <strain evidence="2 3">NBRC 107102</strain>
    </source>
</reference>
<gene>
    <name evidence="2" type="ORF">Rhal01_00711</name>
</gene>
<proteinExistence type="predicted"/>
<protein>
    <submittedName>
        <fullName evidence="2">Uncharacterized protein</fullName>
    </submittedName>
</protein>
<evidence type="ECO:0000313" key="2">
    <source>
        <dbReference type="EMBL" id="GAA5494549.1"/>
    </source>
</evidence>
<sequence length="45" mass="4967">MKNTLRALLIIGTYNVLTQSPSVKTPESLYTGPKKEPDHTIPLSI</sequence>
<feature type="region of interest" description="Disordered" evidence="1">
    <location>
        <begin position="23"/>
        <end position="45"/>
    </location>
</feature>
<accession>A0ABP9UVQ8</accession>
<name>A0ABP9UVQ8_9BACT</name>
<dbReference type="Proteomes" id="UP001424741">
    <property type="component" value="Unassembled WGS sequence"/>
</dbReference>
<comment type="caution">
    <text evidence="2">The sequence shown here is derived from an EMBL/GenBank/DDBJ whole genome shotgun (WGS) entry which is preliminary data.</text>
</comment>